<evidence type="ECO:0000256" key="1">
    <source>
        <dbReference type="SAM" id="MobiDB-lite"/>
    </source>
</evidence>
<dbReference type="AlphaFoldDB" id="A0A9Q1BAR6"/>
<gene>
    <name evidence="2" type="ORF">HOLleu_44653</name>
</gene>
<feature type="compositionally biased region" description="Low complexity" evidence="1">
    <location>
        <begin position="73"/>
        <end position="91"/>
    </location>
</feature>
<reference evidence="2" key="1">
    <citation type="submission" date="2021-10" db="EMBL/GenBank/DDBJ databases">
        <title>Tropical sea cucumber genome reveals ecological adaptation and Cuvierian tubules defense mechanism.</title>
        <authorList>
            <person name="Chen T."/>
        </authorList>
    </citation>
    <scope>NUCLEOTIDE SEQUENCE</scope>
    <source>
        <strain evidence="2">Nanhai2018</strain>
        <tissue evidence="2">Muscle</tissue>
    </source>
</reference>
<sequence>MLAEYPPDYAGTCVQVQLQSPSVSKWPPADGFLFGEDIDLPYETEYNSALYYESFQDGSFDEEEEDDNDEDFNSFFPPASSVNFSSVSSESSESEFEIPDQGAPPEDICGSAGSDYLRNTYISSLPELSLDEPMSLSTLLPVDCPPPSPPANLTVMKEEAVSIDCVEEVVPSESPRGERKRKLKDVNWYELMGIFYSLMKVKGTYVMV</sequence>
<name>A0A9Q1BAR6_HOLLE</name>
<dbReference type="Proteomes" id="UP001152320">
    <property type="component" value="Unassembled WGS sequence"/>
</dbReference>
<feature type="compositionally biased region" description="Acidic residues" evidence="1">
    <location>
        <begin position="59"/>
        <end position="72"/>
    </location>
</feature>
<proteinExistence type="predicted"/>
<dbReference type="EMBL" id="JAIZAY010001080">
    <property type="protein sequence ID" value="KAJ8017732.1"/>
    <property type="molecule type" value="Genomic_DNA"/>
</dbReference>
<organism evidence="2 3">
    <name type="scientific">Holothuria leucospilota</name>
    <name type="common">Black long sea cucumber</name>
    <name type="synonym">Mertensiothuria leucospilota</name>
    <dbReference type="NCBI Taxonomy" id="206669"/>
    <lineage>
        <taxon>Eukaryota</taxon>
        <taxon>Metazoa</taxon>
        <taxon>Echinodermata</taxon>
        <taxon>Eleutherozoa</taxon>
        <taxon>Echinozoa</taxon>
        <taxon>Holothuroidea</taxon>
        <taxon>Aspidochirotacea</taxon>
        <taxon>Aspidochirotida</taxon>
        <taxon>Holothuriidae</taxon>
        <taxon>Holothuria</taxon>
    </lineage>
</organism>
<feature type="region of interest" description="Disordered" evidence="1">
    <location>
        <begin position="56"/>
        <end position="110"/>
    </location>
</feature>
<protein>
    <submittedName>
        <fullName evidence="2">Uncharacterized protein</fullName>
    </submittedName>
</protein>
<evidence type="ECO:0000313" key="2">
    <source>
        <dbReference type="EMBL" id="KAJ8017732.1"/>
    </source>
</evidence>
<accession>A0A9Q1BAR6</accession>
<evidence type="ECO:0000313" key="3">
    <source>
        <dbReference type="Proteomes" id="UP001152320"/>
    </source>
</evidence>
<keyword evidence="3" id="KW-1185">Reference proteome</keyword>
<comment type="caution">
    <text evidence="2">The sequence shown here is derived from an EMBL/GenBank/DDBJ whole genome shotgun (WGS) entry which is preliminary data.</text>
</comment>